<dbReference type="CDD" id="cd02208">
    <property type="entry name" value="cupin_RmlC-like"/>
    <property type="match status" value="1"/>
</dbReference>
<dbReference type="AlphaFoldDB" id="A0A7U6GKD7"/>
<dbReference type="SUPFAM" id="SSF51182">
    <property type="entry name" value="RmlC-like cupins"/>
    <property type="match status" value="1"/>
</dbReference>
<dbReference type="Gene3D" id="2.60.120.620">
    <property type="entry name" value="q2cbj1_9rhob like domain"/>
    <property type="match status" value="1"/>
</dbReference>
<evidence type="ECO:0000313" key="1">
    <source>
        <dbReference type="EMBL" id="BAO45215.1"/>
    </source>
</evidence>
<name>A0A7U6GKD7_9GAMM</name>
<evidence type="ECO:0008006" key="3">
    <source>
        <dbReference type="Google" id="ProtNLM"/>
    </source>
</evidence>
<dbReference type="KEGG" id="tbn:TBH_C2304"/>
<keyword evidence="2" id="KW-1185">Reference proteome</keyword>
<reference evidence="1 2" key="1">
    <citation type="journal article" date="2014" name="PLoS ONE">
        <title>Physiological and genomic features of a novel sulfur-oxidizing gammaproteobacterium belonging to a previously uncultivated symbiotic lineage isolated from a hydrothermal vent.</title>
        <authorList>
            <person name="Nunoura T."/>
            <person name="Takaki Y."/>
            <person name="Kazama H."/>
            <person name="Kakuta J."/>
            <person name="Shimamura S."/>
            <person name="Makita H."/>
            <person name="Hirai M."/>
            <person name="Miyazaki M."/>
            <person name="Takai K."/>
        </authorList>
    </citation>
    <scope>NUCLEOTIDE SEQUENCE [LARGE SCALE GENOMIC DNA]</scope>
    <source>
        <strain evidence="1 2">Hiromi1</strain>
    </source>
</reference>
<dbReference type="Proteomes" id="UP000031631">
    <property type="component" value="Chromosome"/>
</dbReference>
<gene>
    <name evidence="1" type="ORF">TBH_C2304</name>
</gene>
<dbReference type="RefSeq" id="WP_144375356.1">
    <property type="nucleotide sequence ID" value="NZ_AP012273.1"/>
</dbReference>
<organism evidence="1 2">
    <name type="scientific">Thiolapillus brandeum</name>
    <dbReference type="NCBI Taxonomy" id="1076588"/>
    <lineage>
        <taxon>Bacteria</taxon>
        <taxon>Pseudomonadati</taxon>
        <taxon>Pseudomonadota</taxon>
        <taxon>Gammaproteobacteria</taxon>
        <taxon>Chromatiales</taxon>
        <taxon>Sedimenticolaceae</taxon>
        <taxon>Thiolapillus</taxon>
    </lineage>
</organism>
<proteinExistence type="predicted"/>
<accession>A0A7U6GKD7</accession>
<protein>
    <recommendedName>
        <fullName evidence="3">2OG-Fe(II) oxygenase</fullName>
    </recommendedName>
</protein>
<dbReference type="InterPro" id="IPR011051">
    <property type="entry name" value="RmlC_Cupin_sf"/>
</dbReference>
<dbReference type="EMBL" id="AP012273">
    <property type="protein sequence ID" value="BAO45215.1"/>
    <property type="molecule type" value="Genomic_DNA"/>
</dbReference>
<sequence>MNSVGQASAEMDASYYRIIRLDEKDRLNEAIRKEFEICSRTPDRQSHFFHGRYENTYIQASRMPSVERLLALATQHAATILGMPARELKCGFWFNVMQPGDVTTWHSHDEEDELLSCVYYIHVPEGSAELVLLLEKGEKYVTPEENMFVFFSPRMEHAVGRHEGKQPRLSLAINFGPA</sequence>
<evidence type="ECO:0000313" key="2">
    <source>
        <dbReference type="Proteomes" id="UP000031631"/>
    </source>
</evidence>
<dbReference type="OrthoDB" id="549777at2"/>